<feature type="compositionally biased region" description="Low complexity" evidence="1">
    <location>
        <begin position="65"/>
        <end position="87"/>
    </location>
</feature>
<feature type="region of interest" description="Disordered" evidence="1">
    <location>
        <begin position="141"/>
        <end position="220"/>
    </location>
</feature>
<keyword evidence="3" id="KW-1185">Reference proteome</keyword>
<name>A0A7M7K509_VARDE</name>
<dbReference type="RefSeq" id="XP_022661746.1">
    <property type="nucleotide sequence ID" value="XM_022806011.1"/>
</dbReference>
<evidence type="ECO:0000313" key="2">
    <source>
        <dbReference type="EnsemblMetazoa" id="XP_022661746"/>
    </source>
</evidence>
<dbReference type="KEGG" id="vde:111250608"/>
<dbReference type="AlphaFoldDB" id="A0A7M7K509"/>
<accession>A0A7M7K509</accession>
<dbReference type="OrthoDB" id="10625910at2759"/>
<dbReference type="Proteomes" id="UP000594260">
    <property type="component" value="Unplaced"/>
</dbReference>
<feature type="compositionally biased region" description="Polar residues" evidence="1">
    <location>
        <begin position="51"/>
        <end position="64"/>
    </location>
</feature>
<organism evidence="2 3">
    <name type="scientific">Varroa destructor</name>
    <name type="common">Honeybee mite</name>
    <dbReference type="NCBI Taxonomy" id="109461"/>
    <lineage>
        <taxon>Eukaryota</taxon>
        <taxon>Metazoa</taxon>
        <taxon>Ecdysozoa</taxon>
        <taxon>Arthropoda</taxon>
        <taxon>Chelicerata</taxon>
        <taxon>Arachnida</taxon>
        <taxon>Acari</taxon>
        <taxon>Parasitiformes</taxon>
        <taxon>Mesostigmata</taxon>
        <taxon>Gamasina</taxon>
        <taxon>Dermanyssoidea</taxon>
        <taxon>Varroidae</taxon>
        <taxon>Varroa</taxon>
    </lineage>
</organism>
<evidence type="ECO:0000256" key="1">
    <source>
        <dbReference type="SAM" id="MobiDB-lite"/>
    </source>
</evidence>
<evidence type="ECO:0000313" key="3">
    <source>
        <dbReference type="Proteomes" id="UP000594260"/>
    </source>
</evidence>
<dbReference type="EnsemblMetazoa" id="XM_022806011">
    <property type="protein sequence ID" value="XP_022661746"/>
    <property type="gene ID" value="LOC111250608"/>
</dbReference>
<proteinExistence type="predicted"/>
<dbReference type="InParanoid" id="A0A7M7K509"/>
<reference evidence="2" key="1">
    <citation type="submission" date="2021-01" db="UniProtKB">
        <authorList>
            <consortium name="EnsemblMetazoa"/>
        </authorList>
    </citation>
    <scope>IDENTIFICATION</scope>
</reference>
<feature type="region of interest" description="Disordered" evidence="1">
    <location>
        <begin position="51"/>
        <end position="115"/>
    </location>
</feature>
<feature type="compositionally biased region" description="Low complexity" evidence="1">
    <location>
        <begin position="205"/>
        <end position="220"/>
    </location>
</feature>
<feature type="compositionally biased region" description="Low complexity" evidence="1">
    <location>
        <begin position="170"/>
        <end position="194"/>
    </location>
</feature>
<protein>
    <submittedName>
        <fullName evidence="2">Uncharacterized protein</fullName>
    </submittedName>
</protein>
<sequence length="220" mass="22031">MSSNFIHWNERTQSVVLVSLAAAACGQYAGHQGVPQYGAPQQAVPPGPLFQFSNSVNHAHQPQSSARAPAGFGAPPAPSYAAPQPQAVSYRPPPPPAAAAPAAGGHPLPNLAQLGAHNPAAGAGFANLGQVAQQNPAFRIPVPQGYEQPASGAHGGFPIGPAPGANSYRAPPQYAAPQYAAPQGAPAGNPYGGPFSYSSSVSHSAPQQAAATPAATGARY</sequence>
<dbReference type="GeneID" id="111250608"/>